<organism evidence="2 3">
    <name type="scientific">Leptidea sinapis</name>
    <dbReference type="NCBI Taxonomy" id="189913"/>
    <lineage>
        <taxon>Eukaryota</taxon>
        <taxon>Metazoa</taxon>
        <taxon>Ecdysozoa</taxon>
        <taxon>Arthropoda</taxon>
        <taxon>Hexapoda</taxon>
        <taxon>Insecta</taxon>
        <taxon>Pterygota</taxon>
        <taxon>Neoptera</taxon>
        <taxon>Endopterygota</taxon>
        <taxon>Lepidoptera</taxon>
        <taxon>Glossata</taxon>
        <taxon>Ditrysia</taxon>
        <taxon>Papilionoidea</taxon>
        <taxon>Pieridae</taxon>
        <taxon>Dismorphiinae</taxon>
        <taxon>Leptidea</taxon>
    </lineage>
</organism>
<protein>
    <recommendedName>
        <fullName evidence="4">Pre-C2HC domain-containing protein</fullName>
    </recommendedName>
</protein>
<keyword evidence="3" id="KW-1185">Reference proteome</keyword>
<sequence>RAPKRYAAHGRQSKFDNSRNLPTQNKFQDLPIDGATNQENKEYQDAVVGIKKTGHIPPIILDVPKEWTHEIIKNTICKYTNRFHLQYRNGGKVSIICYSSDAHQAVKQGLLNEGAPFLTYTRKDEKSPQVIIRGLPEYVEAELSAELEKLGFKDAVVKKLKTRGGDSTPCPPFLVQLSKGTNITARQAYLERIHQSRNKGRIPSITIPKKVLPASLAPNLTPGLKTWASVAAASPSKNNEHHRMVPLMGLKTQKLMPSDNVMDDSTTKEMLEILSVIKSLKAQFISCRTSLEKVMLVLTHLGQYV</sequence>
<gene>
    <name evidence="2" type="ORF">LSINAPIS_LOCUS4796</name>
</gene>
<feature type="non-terminal residue" evidence="2">
    <location>
        <position position="1"/>
    </location>
</feature>
<evidence type="ECO:0008006" key="4">
    <source>
        <dbReference type="Google" id="ProtNLM"/>
    </source>
</evidence>
<evidence type="ECO:0000313" key="2">
    <source>
        <dbReference type="EMBL" id="VVC92318.1"/>
    </source>
</evidence>
<accession>A0A5E4Q3P4</accession>
<dbReference type="Proteomes" id="UP000324832">
    <property type="component" value="Unassembled WGS sequence"/>
</dbReference>
<feature type="compositionally biased region" description="Basic residues" evidence="1">
    <location>
        <begin position="1"/>
        <end position="12"/>
    </location>
</feature>
<proteinExistence type="predicted"/>
<reference evidence="2 3" key="1">
    <citation type="submission" date="2017-07" db="EMBL/GenBank/DDBJ databases">
        <authorList>
            <person name="Talla V."/>
            <person name="Backstrom N."/>
        </authorList>
    </citation>
    <scope>NUCLEOTIDE SEQUENCE [LARGE SCALE GENOMIC DNA]</scope>
</reference>
<dbReference type="EMBL" id="FZQP02001266">
    <property type="protein sequence ID" value="VVC92318.1"/>
    <property type="molecule type" value="Genomic_DNA"/>
</dbReference>
<evidence type="ECO:0000313" key="3">
    <source>
        <dbReference type="Proteomes" id="UP000324832"/>
    </source>
</evidence>
<name>A0A5E4Q3P4_9NEOP</name>
<dbReference type="AlphaFoldDB" id="A0A5E4Q3P4"/>
<feature type="region of interest" description="Disordered" evidence="1">
    <location>
        <begin position="1"/>
        <end position="24"/>
    </location>
</feature>
<evidence type="ECO:0000256" key="1">
    <source>
        <dbReference type="SAM" id="MobiDB-lite"/>
    </source>
</evidence>
<feature type="non-terminal residue" evidence="2">
    <location>
        <position position="305"/>
    </location>
</feature>